<reference evidence="10 11" key="1">
    <citation type="submission" date="2020-03" db="EMBL/GenBank/DDBJ databases">
        <title>Soil Listeria distribution.</title>
        <authorList>
            <person name="Liao J."/>
            <person name="Wiedmann M."/>
        </authorList>
    </citation>
    <scope>NUCLEOTIDE SEQUENCE [LARGE SCALE GENOMIC DNA]</scope>
    <source>
        <strain evidence="10 11">FSL L7-1507</strain>
    </source>
</reference>
<feature type="domain" description="Gram-positive cocci surface proteins LPxTG" evidence="9">
    <location>
        <begin position="628"/>
        <end position="656"/>
    </location>
</feature>
<evidence type="ECO:0000256" key="1">
    <source>
        <dbReference type="ARBA" id="ARBA00004168"/>
    </source>
</evidence>
<feature type="signal peptide" evidence="8">
    <location>
        <begin position="1"/>
        <end position="35"/>
    </location>
</feature>
<keyword evidence="3" id="KW-0964">Secreted</keyword>
<dbReference type="Proteomes" id="UP000559885">
    <property type="component" value="Unassembled WGS sequence"/>
</dbReference>
<dbReference type="InterPro" id="IPR057034">
    <property type="entry name" value="FNG"/>
</dbReference>
<comment type="subcellular location">
    <subcellularLocation>
        <location evidence="1">Secreted</location>
        <location evidence="1">Cell wall</location>
        <topology evidence="1">Peptidoglycan-anchor</topology>
    </subcellularLocation>
</comment>
<evidence type="ECO:0000256" key="6">
    <source>
        <dbReference type="ARBA" id="ARBA00023088"/>
    </source>
</evidence>
<evidence type="ECO:0000256" key="5">
    <source>
        <dbReference type="ARBA" id="ARBA00022737"/>
    </source>
</evidence>
<dbReference type="RefSeq" id="WP_185373092.1">
    <property type="nucleotide sequence ID" value="NZ_JAARRM010000002.1"/>
</dbReference>
<comment type="caution">
    <text evidence="10">The sequence shown here is derived from an EMBL/GenBank/DDBJ whole genome shotgun (WGS) entry which is preliminary data.</text>
</comment>
<keyword evidence="6" id="KW-0572">Peptidoglycan-anchor</keyword>
<sequence length="656" mass="71200">MNYMKKFLHQISKHTLMTTMLTFALVMSPAGVTLAAETPNSKSVSKTVSEQAGKENNTIDPAFDIAHGWDVLEYTDDMDIPVTSTFLEGRKTQMPNGDQYNTAYINFANIGNSLFKAQRVFNLEKGKTYNFTWYYQAHVLGGSQASISFNGDVKTATPIDTNNMDDLLPKPYKKTIVAKEDQDYTVTLEYNAPKYSNVLMSVGYKIGDPNHGVDIEEEAPVQKEKGKVIVQYVDQAGKSIKASTEISGDVGDRYTVKVPRIPGYLLQETSDNVMGTFQSSSQTVTLTYEKIPAVENGKVVVNFVDENGKALTDSPEILTGEVGSSYAAKPKSFPGYQLKKLPDNQAGKFSNQPEEVTFTYEKIPAVENGKVVVNFVDENGKALTDSPEILTGEVGSSYAAKPKSFPGYQLKKLPDNQAGKFSNQPEEVTFTYEKMPAVENGKVVVNFVDENGKALTDSPEILTGEVGSSYAAKPKSFPGYQLKKLPDNQAGKFSNKTGEVTFIYREIKTSGQGSSHSSNEPPTGSNSGKEENANNENGQVPNSEKPAVPSNGENGSHSNHANSEQVGSSIIDSGAVTIPVKKEWVPQMKASNQPAIPLASDISSAKKTFNAKNLGQNRSNQLEKNTELPVTGDNSPVASGLLGLMLILGSICRLKK</sequence>
<proteinExistence type="predicted"/>
<gene>
    <name evidence="10" type="ORF">HB912_06390</name>
</gene>
<evidence type="ECO:0000256" key="2">
    <source>
        <dbReference type="ARBA" id="ARBA00022512"/>
    </source>
</evidence>
<evidence type="ECO:0000313" key="11">
    <source>
        <dbReference type="Proteomes" id="UP000559885"/>
    </source>
</evidence>
<feature type="compositionally biased region" description="Polar residues" evidence="7">
    <location>
        <begin position="509"/>
        <end position="527"/>
    </location>
</feature>
<evidence type="ECO:0000256" key="7">
    <source>
        <dbReference type="SAM" id="MobiDB-lite"/>
    </source>
</evidence>
<feature type="region of interest" description="Disordered" evidence="7">
    <location>
        <begin position="470"/>
        <end position="494"/>
    </location>
</feature>
<evidence type="ECO:0000256" key="4">
    <source>
        <dbReference type="ARBA" id="ARBA00022729"/>
    </source>
</evidence>
<feature type="compositionally biased region" description="Polar residues" evidence="7">
    <location>
        <begin position="551"/>
        <end position="565"/>
    </location>
</feature>
<evidence type="ECO:0000259" key="9">
    <source>
        <dbReference type="PROSITE" id="PS50847"/>
    </source>
</evidence>
<accession>A0A841ZKQ3</accession>
<dbReference type="InterPro" id="IPR019931">
    <property type="entry name" value="LPXTG_anchor"/>
</dbReference>
<keyword evidence="2" id="KW-0134">Cell wall</keyword>
<dbReference type="InterPro" id="IPR009459">
    <property type="entry name" value="MucBP_dom"/>
</dbReference>
<keyword evidence="4 8" id="KW-0732">Signal</keyword>
<feature type="region of interest" description="Disordered" evidence="7">
    <location>
        <begin position="508"/>
        <end position="565"/>
    </location>
</feature>
<dbReference type="Pfam" id="PF24424">
    <property type="entry name" value="FNG"/>
    <property type="match status" value="1"/>
</dbReference>
<dbReference type="Pfam" id="PF06458">
    <property type="entry name" value="MucBP"/>
    <property type="match status" value="4"/>
</dbReference>
<keyword evidence="5" id="KW-0677">Repeat</keyword>
<evidence type="ECO:0000256" key="3">
    <source>
        <dbReference type="ARBA" id="ARBA00022525"/>
    </source>
</evidence>
<name>A0A841ZKQ3_9LIST</name>
<dbReference type="AlphaFoldDB" id="A0A841ZKQ3"/>
<evidence type="ECO:0000256" key="8">
    <source>
        <dbReference type="SAM" id="SignalP"/>
    </source>
</evidence>
<dbReference type="PROSITE" id="PS50847">
    <property type="entry name" value="GRAM_POS_ANCHORING"/>
    <property type="match status" value="1"/>
</dbReference>
<protein>
    <submittedName>
        <fullName evidence="10">MucBP domain-containing protein</fullName>
    </submittedName>
</protein>
<dbReference type="EMBL" id="JAARRM010000002">
    <property type="protein sequence ID" value="MBC1521269.1"/>
    <property type="molecule type" value="Genomic_DNA"/>
</dbReference>
<feature type="chain" id="PRO_5032502971" evidence="8">
    <location>
        <begin position="36"/>
        <end position="656"/>
    </location>
</feature>
<evidence type="ECO:0000313" key="10">
    <source>
        <dbReference type="EMBL" id="MBC1521269.1"/>
    </source>
</evidence>
<dbReference type="Gene3D" id="3.10.20.320">
    <property type="entry name" value="Putative peptidoglycan bound protein (lpxtg motif)"/>
    <property type="match status" value="4"/>
</dbReference>
<organism evidence="10 11">
    <name type="scientific">Listeria aquatica</name>
    <dbReference type="NCBI Taxonomy" id="1494960"/>
    <lineage>
        <taxon>Bacteria</taxon>
        <taxon>Bacillati</taxon>
        <taxon>Bacillota</taxon>
        <taxon>Bacilli</taxon>
        <taxon>Bacillales</taxon>
        <taxon>Listeriaceae</taxon>
        <taxon>Listeria</taxon>
    </lineage>
</organism>